<evidence type="ECO:0000256" key="1">
    <source>
        <dbReference type="SAM" id="SignalP"/>
    </source>
</evidence>
<feature type="chain" id="PRO_5019024281" evidence="1">
    <location>
        <begin position="19"/>
        <end position="384"/>
    </location>
</feature>
<dbReference type="PANTHER" id="PTHR43628">
    <property type="entry name" value="ACTIVATOR OF C KINASE PROTEIN 1-RELATED"/>
    <property type="match status" value="1"/>
</dbReference>
<protein>
    <submittedName>
        <fullName evidence="2">Sel1 repeat family protein</fullName>
    </submittedName>
</protein>
<dbReference type="Proteomes" id="UP000284434">
    <property type="component" value="Unassembled WGS sequence"/>
</dbReference>
<organism evidence="2 3">
    <name type="scientific">Odoribacter splanchnicus</name>
    <dbReference type="NCBI Taxonomy" id="28118"/>
    <lineage>
        <taxon>Bacteria</taxon>
        <taxon>Pseudomonadati</taxon>
        <taxon>Bacteroidota</taxon>
        <taxon>Bacteroidia</taxon>
        <taxon>Bacteroidales</taxon>
        <taxon>Odoribacteraceae</taxon>
        <taxon>Odoribacter</taxon>
    </lineage>
</organism>
<dbReference type="RefSeq" id="WP_118104975.1">
    <property type="nucleotide sequence ID" value="NZ_QRPC01000015.1"/>
</dbReference>
<comment type="caution">
    <text evidence="2">The sequence shown here is derived from an EMBL/GenBank/DDBJ whole genome shotgun (WGS) entry which is preliminary data.</text>
</comment>
<dbReference type="InterPro" id="IPR006597">
    <property type="entry name" value="Sel1-like"/>
</dbReference>
<reference evidence="2 3" key="1">
    <citation type="submission" date="2018-08" db="EMBL/GenBank/DDBJ databases">
        <title>A genome reference for cultivated species of the human gut microbiota.</title>
        <authorList>
            <person name="Zou Y."/>
            <person name="Xue W."/>
            <person name="Luo G."/>
        </authorList>
    </citation>
    <scope>NUCLEOTIDE SEQUENCE [LARGE SCALE GENOMIC DNA]</scope>
    <source>
        <strain evidence="2 3">OF03-11</strain>
    </source>
</reference>
<feature type="signal peptide" evidence="1">
    <location>
        <begin position="1"/>
        <end position="18"/>
    </location>
</feature>
<dbReference type="Gene3D" id="1.25.40.10">
    <property type="entry name" value="Tetratricopeptide repeat domain"/>
    <property type="match status" value="1"/>
</dbReference>
<dbReference type="PANTHER" id="PTHR43628:SF1">
    <property type="entry name" value="CHITIN SYNTHASE REGULATORY FACTOR 2-RELATED"/>
    <property type="match status" value="1"/>
</dbReference>
<sequence>MKCIILSLMLLCYVNLFAQSLQNLENDPTYKGITIGMFVKDNSITSKIRYIKETNGNQVYEITDSDFYTVAYIKMDTARLIAKDGYVRSIELIRKGDASEFKLGLDMVTILKEQLTNRWGNPQCLKEVVHKGFTRLIYYFWESSTKKAELYMDYYGASVGHKLVLRITDRNRAASQTTISNHNKYGTTVSQNNPETLFHLGICYEIGKGVEMNKYKAAEYFKKAAEQGHVDAQWHMGVCYYTGNGVAMNKVKAVEWVRKAAERGHILAQHSLGNFYLNGETGLPMNKVKAAEWYQKSANQGYAEAQFELGVCYSKGEGVYMNKAKAIEWWKKAAEQGYADAQFSLGVYYITGTGVPADITKGVAWLRKAATQGHTEAKEALEAL</sequence>
<evidence type="ECO:0000313" key="3">
    <source>
        <dbReference type="Proteomes" id="UP000284434"/>
    </source>
</evidence>
<evidence type="ECO:0000313" key="2">
    <source>
        <dbReference type="EMBL" id="RGY02117.1"/>
    </source>
</evidence>
<dbReference type="InterPro" id="IPR011990">
    <property type="entry name" value="TPR-like_helical_dom_sf"/>
</dbReference>
<proteinExistence type="predicted"/>
<dbReference type="InterPro" id="IPR052945">
    <property type="entry name" value="Mitotic_Regulator"/>
</dbReference>
<accession>A0A413I420</accession>
<dbReference type="AlphaFoldDB" id="A0A413I420"/>
<name>A0A413I420_9BACT</name>
<keyword evidence="1" id="KW-0732">Signal</keyword>
<dbReference type="SUPFAM" id="SSF81901">
    <property type="entry name" value="HCP-like"/>
    <property type="match status" value="2"/>
</dbReference>
<dbReference type="SMART" id="SM00671">
    <property type="entry name" value="SEL1"/>
    <property type="match status" value="5"/>
</dbReference>
<dbReference type="Pfam" id="PF08238">
    <property type="entry name" value="Sel1"/>
    <property type="match status" value="5"/>
</dbReference>
<gene>
    <name evidence="2" type="ORF">DXA53_19880</name>
</gene>
<dbReference type="EMBL" id="QSCO01000052">
    <property type="protein sequence ID" value="RGY02117.1"/>
    <property type="molecule type" value="Genomic_DNA"/>
</dbReference>